<keyword evidence="6" id="KW-1185">Reference proteome</keyword>
<dbReference type="SMART" id="SM00389">
    <property type="entry name" value="HOX"/>
    <property type="match status" value="1"/>
</dbReference>
<dbReference type="AlphaFoldDB" id="A0A0C2MYD9"/>
<dbReference type="Proteomes" id="UP000031668">
    <property type="component" value="Unassembled WGS sequence"/>
</dbReference>
<evidence type="ECO:0000259" key="4">
    <source>
        <dbReference type="PROSITE" id="PS50071"/>
    </source>
</evidence>
<accession>A0A0C2MYD9</accession>
<dbReference type="SUPFAM" id="SSF46689">
    <property type="entry name" value="Homeodomain-like"/>
    <property type="match status" value="1"/>
</dbReference>
<proteinExistence type="predicted"/>
<comment type="subcellular location">
    <subcellularLocation>
        <location evidence="1 2 3">Nucleus</location>
    </subcellularLocation>
</comment>
<protein>
    <submittedName>
        <fullName evidence="5">Homeobox protein Hox-D11</fullName>
    </submittedName>
</protein>
<keyword evidence="2 3" id="KW-0238">DNA-binding</keyword>
<organism evidence="5 6">
    <name type="scientific">Thelohanellus kitauei</name>
    <name type="common">Myxosporean</name>
    <dbReference type="NCBI Taxonomy" id="669202"/>
    <lineage>
        <taxon>Eukaryota</taxon>
        <taxon>Metazoa</taxon>
        <taxon>Cnidaria</taxon>
        <taxon>Myxozoa</taxon>
        <taxon>Myxosporea</taxon>
        <taxon>Bivalvulida</taxon>
        <taxon>Platysporina</taxon>
        <taxon>Myxobolidae</taxon>
        <taxon>Thelohanellus</taxon>
    </lineage>
</organism>
<dbReference type="CDD" id="cd00086">
    <property type="entry name" value="homeodomain"/>
    <property type="match status" value="1"/>
</dbReference>
<dbReference type="Gene3D" id="1.10.10.60">
    <property type="entry name" value="Homeodomain-like"/>
    <property type="match status" value="1"/>
</dbReference>
<name>A0A0C2MYD9_THEKT</name>
<keyword evidence="2 3" id="KW-0539">Nucleus</keyword>
<dbReference type="PANTHER" id="PTHR24333:SF5">
    <property type="entry name" value="VENT HOMEOBOX"/>
    <property type="match status" value="1"/>
</dbReference>
<dbReference type="GO" id="GO:0003677">
    <property type="term" value="F:DNA binding"/>
    <property type="evidence" value="ECO:0007669"/>
    <property type="project" value="UniProtKB-UniRule"/>
</dbReference>
<keyword evidence="2 3" id="KW-0371">Homeobox</keyword>
<feature type="domain" description="Homeobox" evidence="4">
    <location>
        <begin position="68"/>
        <end position="128"/>
    </location>
</feature>
<reference evidence="5 6" key="1">
    <citation type="journal article" date="2014" name="Genome Biol. Evol.">
        <title>The genome of the myxosporean Thelohanellus kitauei shows adaptations to nutrient acquisition within its fish host.</title>
        <authorList>
            <person name="Yang Y."/>
            <person name="Xiong J."/>
            <person name="Zhou Z."/>
            <person name="Huo F."/>
            <person name="Miao W."/>
            <person name="Ran C."/>
            <person name="Liu Y."/>
            <person name="Zhang J."/>
            <person name="Feng J."/>
            <person name="Wang M."/>
            <person name="Wang M."/>
            <person name="Wang L."/>
            <person name="Yao B."/>
        </authorList>
    </citation>
    <scope>NUCLEOTIDE SEQUENCE [LARGE SCALE GENOMIC DNA]</scope>
    <source>
        <strain evidence="5">Wuqing</strain>
    </source>
</reference>
<dbReference type="Pfam" id="PF00046">
    <property type="entry name" value="Homeodomain"/>
    <property type="match status" value="1"/>
</dbReference>
<dbReference type="EMBL" id="JWZT01002564">
    <property type="protein sequence ID" value="KII69160.1"/>
    <property type="molecule type" value="Genomic_DNA"/>
</dbReference>
<evidence type="ECO:0000313" key="5">
    <source>
        <dbReference type="EMBL" id="KII69160.1"/>
    </source>
</evidence>
<evidence type="ECO:0000256" key="1">
    <source>
        <dbReference type="ARBA" id="ARBA00004123"/>
    </source>
</evidence>
<dbReference type="PROSITE" id="PS50071">
    <property type="entry name" value="HOMEOBOX_2"/>
    <property type="match status" value="1"/>
</dbReference>
<dbReference type="InterPro" id="IPR050848">
    <property type="entry name" value="Homeobox_TF"/>
</dbReference>
<dbReference type="GO" id="GO:0005634">
    <property type="term" value="C:nucleus"/>
    <property type="evidence" value="ECO:0007669"/>
    <property type="project" value="UniProtKB-SubCell"/>
</dbReference>
<dbReference type="PANTHER" id="PTHR24333">
    <property type="entry name" value="HOMEO BOX HB9 LIKE A-RELATED"/>
    <property type="match status" value="1"/>
</dbReference>
<gene>
    <name evidence="5" type="ORF">RF11_03210</name>
</gene>
<sequence>MRISVRNRSLIGHSKPPPLELRLSFPEYTYFIPEYKQREIDDLEPLRLEPLTIELPTEKRLDTSMYKCYYKRKRCPLTDKQLKILEREFALDHYIDQDKMDELTTVLELTDSQVRNWYQNQRKKLKKNKNI</sequence>
<evidence type="ECO:0000256" key="2">
    <source>
        <dbReference type="PROSITE-ProRule" id="PRU00108"/>
    </source>
</evidence>
<dbReference type="OrthoDB" id="5950515at2759"/>
<feature type="DNA-binding region" description="Homeobox" evidence="2">
    <location>
        <begin position="70"/>
        <end position="129"/>
    </location>
</feature>
<dbReference type="InterPro" id="IPR001356">
    <property type="entry name" value="HD"/>
</dbReference>
<comment type="caution">
    <text evidence="5">The sequence shown here is derived from an EMBL/GenBank/DDBJ whole genome shotgun (WGS) entry which is preliminary data.</text>
</comment>
<evidence type="ECO:0000313" key="6">
    <source>
        <dbReference type="Proteomes" id="UP000031668"/>
    </source>
</evidence>
<evidence type="ECO:0000256" key="3">
    <source>
        <dbReference type="RuleBase" id="RU000682"/>
    </source>
</evidence>
<dbReference type="InterPro" id="IPR009057">
    <property type="entry name" value="Homeodomain-like_sf"/>
</dbReference>